<dbReference type="InterPro" id="IPR002885">
    <property type="entry name" value="PPR_rpt"/>
</dbReference>
<reference evidence="6" key="1">
    <citation type="journal article" date="2020" name="Nat. Commun.">
        <title>Genome assembly of wild tea tree DASZ reveals pedigree and selection history of tea varieties.</title>
        <authorList>
            <person name="Zhang W."/>
            <person name="Zhang Y."/>
            <person name="Qiu H."/>
            <person name="Guo Y."/>
            <person name="Wan H."/>
            <person name="Zhang X."/>
            <person name="Scossa F."/>
            <person name="Alseekh S."/>
            <person name="Zhang Q."/>
            <person name="Wang P."/>
            <person name="Xu L."/>
            <person name="Schmidt M.H."/>
            <person name="Jia X."/>
            <person name="Li D."/>
            <person name="Zhu A."/>
            <person name="Guo F."/>
            <person name="Chen W."/>
            <person name="Ni D."/>
            <person name="Usadel B."/>
            <person name="Fernie A.R."/>
            <person name="Wen W."/>
        </authorList>
    </citation>
    <scope>NUCLEOTIDE SEQUENCE [LARGE SCALE GENOMIC DNA]</scope>
    <source>
        <strain evidence="6">cv. G240</strain>
    </source>
</reference>
<evidence type="ECO:0000313" key="6">
    <source>
        <dbReference type="Proteomes" id="UP000593564"/>
    </source>
</evidence>
<evidence type="ECO:0000256" key="3">
    <source>
        <dbReference type="PROSITE-ProRule" id="PRU00708"/>
    </source>
</evidence>
<comment type="similarity">
    <text evidence="1">Belongs to the PPR family. PCMP-H subfamily.</text>
</comment>
<dbReference type="FunFam" id="1.25.40.10:FF:000333">
    <property type="entry name" value="Pentatricopeptide repeat-containing protein"/>
    <property type="match status" value="1"/>
</dbReference>
<keyword evidence="4" id="KW-0472">Membrane</keyword>
<dbReference type="Pfam" id="PF20431">
    <property type="entry name" value="E_motif"/>
    <property type="match status" value="1"/>
</dbReference>
<feature type="repeat" description="PPR" evidence="3">
    <location>
        <begin position="237"/>
        <end position="271"/>
    </location>
</feature>
<protein>
    <recommendedName>
        <fullName evidence="7">Pentatricopeptide repeat-containing protein</fullName>
    </recommendedName>
</protein>
<evidence type="ECO:0000256" key="2">
    <source>
        <dbReference type="ARBA" id="ARBA00022737"/>
    </source>
</evidence>
<organism evidence="5 6">
    <name type="scientific">Camellia sinensis</name>
    <name type="common">Tea plant</name>
    <name type="synonym">Thea sinensis</name>
    <dbReference type="NCBI Taxonomy" id="4442"/>
    <lineage>
        <taxon>Eukaryota</taxon>
        <taxon>Viridiplantae</taxon>
        <taxon>Streptophyta</taxon>
        <taxon>Embryophyta</taxon>
        <taxon>Tracheophyta</taxon>
        <taxon>Spermatophyta</taxon>
        <taxon>Magnoliopsida</taxon>
        <taxon>eudicotyledons</taxon>
        <taxon>Gunneridae</taxon>
        <taxon>Pentapetalae</taxon>
        <taxon>asterids</taxon>
        <taxon>Ericales</taxon>
        <taxon>Theaceae</taxon>
        <taxon>Camellia</taxon>
    </lineage>
</organism>
<dbReference type="FunFam" id="1.25.40.10:FF:000184">
    <property type="entry name" value="Pentatricopeptide repeat-containing protein, chloroplastic"/>
    <property type="match status" value="1"/>
</dbReference>
<dbReference type="FunFam" id="1.25.40.10:FF:000470">
    <property type="entry name" value="Pentatricopeptide repeat-containing protein At5g66520"/>
    <property type="match status" value="1"/>
</dbReference>
<evidence type="ECO:0000313" key="5">
    <source>
        <dbReference type="EMBL" id="KAF5954707.1"/>
    </source>
</evidence>
<evidence type="ECO:0000256" key="1">
    <source>
        <dbReference type="ARBA" id="ARBA00006643"/>
    </source>
</evidence>
<dbReference type="GO" id="GO:0003723">
    <property type="term" value="F:RNA binding"/>
    <property type="evidence" value="ECO:0007669"/>
    <property type="project" value="InterPro"/>
</dbReference>
<dbReference type="Gene3D" id="1.25.40.10">
    <property type="entry name" value="Tetratricopeptide repeat domain"/>
    <property type="match status" value="4"/>
</dbReference>
<feature type="transmembrane region" description="Helical" evidence="4">
    <location>
        <begin position="274"/>
        <end position="295"/>
    </location>
</feature>
<dbReference type="NCBIfam" id="TIGR00756">
    <property type="entry name" value="PPR"/>
    <property type="match status" value="4"/>
</dbReference>
<dbReference type="Pfam" id="PF13041">
    <property type="entry name" value="PPR_2"/>
    <property type="match status" value="1"/>
</dbReference>
<keyword evidence="4" id="KW-1133">Transmembrane helix</keyword>
<dbReference type="InterPro" id="IPR046960">
    <property type="entry name" value="PPR_At4g14850-like_plant"/>
</dbReference>
<dbReference type="GO" id="GO:0009451">
    <property type="term" value="P:RNA modification"/>
    <property type="evidence" value="ECO:0007669"/>
    <property type="project" value="InterPro"/>
</dbReference>
<keyword evidence="6" id="KW-1185">Reference proteome</keyword>
<dbReference type="InterPro" id="IPR011990">
    <property type="entry name" value="TPR-like_helical_dom_sf"/>
</dbReference>
<dbReference type="Proteomes" id="UP000593564">
    <property type="component" value="Unassembled WGS sequence"/>
</dbReference>
<dbReference type="AlphaFoldDB" id="A0A7J7HQN1"/>
<proteinExistence type="inferred from homology"/>
<accession>A0A7J7HQN1</accession>
<feature type="repeat" description="PPR" evidence="3">
    <location>
        <begin position="105"/>
        <end position="139"/>
    </location>
</feature>
<dbReference type="Pfam" id="PF01535">
    <property type="entry name" value="PPR"/>
    <property type="match status" value="4"/>
</dbReference>
<name>A0A7J7HQN1_CAMSI</name>
<dbReference type="PANTHER" id="PTHR47926:SF352">
    <property type="entry name" value="REPEAT-CONTAINING PROTEIN, PUTATIVE-RELATED"/>
    <property type="match status" value="1"/>
</dbReference>
<evidence type="ECO:0000256" key="4">
    <source>
        <dbReference type="SAM" id="Phobius"/>
    </source>
</evidence>
<gene>
    <name evidence="5" type="ORF">HYC85_007563</name>
</gene>
<feature type="repeat" description="PPR" evidence="3">
    <location>
        <begin position="338"/>
        <end position="372"/>
    </location>
</feature>
<evidence type="ECO:0008006" key="7">
    <source>
        <dbReference type="Google" id="ProtNLM"/>
    </source>
</evidence>
<comment type="caution">
    <text evidence="5">The sequence shown here is derived from an EMBL/GenBank/DDBJ whole genome shotgun (WGS) entry which is preliminary data.</text>
</comment>
<feature type="repeat" description="PPR" evidence="3">
    <location>
        <begin position="206"/>
        <end position="236"/>
    </location>
</feature>
<dbReference type="PANTHER" id="PTHR47926">
    <property type="entry name" value="PENTATRICOPEPTIDE REPEAT-CONTAINING PROTEIN"/>
    <property type="match status" value="1"/>
</dbReference>
<dbReference type="EMBL" id="JACBKZ010000003">
    <property type="protein sequence ID" value="KAF5954707.1"/>
    <property type="molecule type" value="Genomic_DNA"/>
</dbReference>
<keyword evidence="4" id="KW-0812">Transmembrane</keyword>
<keyword evidence="2" id="KW-0677">Repeat</keyword>
<sequence>MVTTVWAESTICSKQNNQPFFDYSATLLLLSNEDGGMLTSSKRCLLLLERCKNVKQLKQSHAQVIMCGLGDNNFALSRLLAFCSDPLHGSLSYGWKVFQHIEQPTICICNTMIKAFLLKGELLNTIQIYTHMLRNGMCPDNYTLPYVLKACANMKSFHLGESIHGHCLKLGFLFDTFVGNSLIVMYSAFNDMNAARCVFAEVPGHDVVSSTALISGYAKAGDVDSARLLFDEAPVKDRGVWGSMISGYVQNCCFKEGLQMFRLMQFTGIEPDEAIFVSILCACAHLGALAIGIWVHRYLDIVKLPLSVRLGTGLIDMYAKCGYLDLAEEVFYEMPQRDTICWNAMISAWAMHGDGERALQLFSEMEKARIKPDDVSFIAIFTACSYSGMAYEGLKVFSRMCNVYNIEPKSEHYGCIIDFLGRAGLLEEAKEIIKRMPISSSHSEEAVAWRALMSASCRHGNIHLAEIAADRLVQLERHSGVYVMLSNLYSTAGKHDSARKMRKMMKSRGIEKTPGCSSVDVNGVVHEFIAGEKTHPQMEDVHSLLETMYKHLGYLPFNLNLALS</sequence>
<reference evidence="5 6" key="2">
    <citation type="submission" date="2020-07" db="EMBL/GenBank/DDBJ databases">
        <title>Genome assembly of wild tea tree DASZ reveals pedigree and selection history of tea varieties.</title>
        <authorList>
            <person name="Zhang W."/>
        </authorList>
    </citation>
    <scope>NUCLEOTIDE SEQUENCE [LARGE SCALE GENOMIC DNA]</scope>
    <source>
        <strain evidence="6">cv. G240</strain>
        <tissue evidence="5">Leaf</tissue>
    </source>
</reference>
<dbReference type="InterPro" id="IPR046848">
    <property type="entry name" value="E_motif"/>
</dbReference>
<dbReference type="PROSITE" id="PS51375">
    <property type="entry name" value="PPR"/>
    <property type="match status" value="4"/>
</dbReference>